<proteinExistence type="predicted"/>
<name>A0A6C0KKV9_9ZZZZ</name>
<dbReference type="EMBL" id="MN740901">
    <property type="protein sequence ID" value="QHU17330.1"/>
    <property type="molecule type" value="Genomic_DNA"/>
</dbReference>
<accession>A0A6C0KKV9</accession>
<evidence type="ECO:0000313" key="1">
    <source>
        <dbReference type="EMBL" id="QHU17330.1"/>
    </source>
</evidence>
<reference evidence="1" key="1">
    <citation type="journal article" date="2020" name="Nature">
        <title>Giant virus diversity and host interactions through global metagenomics.</title>
        <authorList>
            <person name="Schulz F."/>
            <person name="Roux S."/>
            <person name="Paez-Espino D."/>
            <person name="Jungbluth S."/>
            <person name="Walsh D.A."/>
            <person name="Denef V.J."/>
            <person name="McMahon K.D."/>
            <person name="Konstantinidis K.T."/>
            <person name="Eloe-Fadrosh E.A."/>
            <person name="Kyrpides N.C."/>
            <person name="Woyke T."/>
        </authorList>
    </citation>
    <scope>NUCLEOTIDE SEQUENCE</scope>
    <source>
        <strain evidence="1">GVMAG-S-3300012000-57</strain>
    </source>
</reference>
<protein>
    <submittedName>
        <fullName evidence="1">Uncharacterized protein</fullName>
    </submittedName>
</protein>
<organism evidence="1">
    <name type="scientific">viral metagenome</name>
    <dbReference type="NCBI Taxonomy" id="1070528"/>
    <lineage>
        <taxon>unclassified sequences</taxon>
        <taxon>metagenomes</taxon>
        <taxon>organismal metagenomes</taxon>
    </lineage>
</organism>
<dbReference type="AlphaFoldDB" id="A0A6C0KKV9"/>
<sequence length="107" mass="12551">MSYPTYNDNATLYHHTALAHLAGIMRELFCPKPPIPQQQTDQEEPAHLVIDMPTVEPQEEEYLLIHQPETITQHTIPHITLNQYRPTILQIICNCLAKYFRKPKQKY</sequence>